<sequence>DFNTYAYYRTHVYLNNSNSTSVFNFIQRFITNEGKTHTALLNSHRVAVKITLEFSFMFYGYPTHEISLATGGFLYMGNIHHNHLTYSQYIAPLMADFDVSKQPGISMIKYVTNPNVFISQWNNVILKHCSKSESTFAFIYRWIIQLGKEPSSQKDVVVGISDAYLYNFKGKGIHFKNFIFFANAGIYCLV</sequence>
<dbReference type="EMBL" id="UZAE01003578">
    <property type="protein sequence ID" value="VDO00606.1"/>
    <property type="molecule type" value="Genomic_DNA"/>
</dbReference>
<keyword evidence="4" id="KW-0472">Membrane</keyword>
<evidence type="ECO:0000313" key="5">
    <source>
        <dbReference type="EMBL" id="VDO00606.1"/>
    </source>
</evidence>
<dbReference type="InterPro" id="IPR031152">
    <property type="entry name" value="PLXDC"/>
</dbReference>
<dbReference type="Proteomes" id="UP000278807">
    <property type="component" value="Unassembled WGS sequence"/>
</dbReference>
<evidence type="ECO:0000256" key="4">
    <source>
        <dbReference type="ARBA" id="ARBA00022989"/>
    </source>
</evidence>
<keyword evidence="6" id="KW-1185">Reference proteome</keyword>
<comment type="subcellular location">
    <subcellularLocation>
        <location evidence="1">Membrane</location>
        <topology evidence="1">Single-pass type I membrane protein</topology>
    </subcellularLocation>
</comment>
<dbReference type="AlphaFoldDB" id="A0A0R3TCF9"/>
<gene>
    <name evidence="5" type="ORF">HNAJ_LOCUS4746</name>
</gene>
<evidence type="ECO:0000256" key="3">
    <source>
        <dbReference type="ARBA" id="ARBA00022729"/>
    </source>
</evidence>
<evidence type="ECO:0000313" key="6">
    <source>
        <dbReference type="Proteomes" id="UP000278807"/>
    </source>
</evidence>
<evidence type="ECO:0000256" key="2">
    <source>
        <dbReference type="ARBA" id="ARBA00022692"/>
    </source>
</evidence>
<proteinExistence type="predicted"/>
<keyword evidence="2" id="KW-0812">Transmembrane</keyword>
<evidence type="ECO:0000313" key="7">
    <source>
        <dbReference type="WBParaSite" id="HNAJ_0000474801-mRNA-1"/>
    </source>
</evidence>
<dbReference type="WBParaSite" id="HNAJ_0000474801-mRNA-1">
    <property type="protein sequence ID" value="HNAJ_0000474801-mRNA-1"/>
    <property type="gene ID" value="HNAJ_0000474801"/>
</dbReference>
<reference evidence="7" key="1">
    <citation type="submission" date="2017-02" db="UniProtKB">
        <authorList>
            <consortium name="WormBaseParasite"/>
        </authorList>
    </citation>
    <scope>IDENTIFICATION</scope>
</reference>
<dbReference type="OrthoDB" id="6285106at2759"/>
<name>A0A0R3TCF9_RODNA</name>
<reference evidence="5 6" key="2">
    <citation type="submission" date="2018-11" db="EMBL/GenBank/DDBJ databases">
        <authorList>
            <consortium name="Pathogen Informatics"/>
        </authorList>
    </citation>
    <scope>NUCLEOTIDE SEQUENCE [LARGE SCALE GENOMIC DNA]</scope>
</reference>
<keyword evidence="4" id="KW-1133">Transmembrane helix</keyword>
<dbReference type="PANTHER" id="PTHR13055:SF12">
    <property type="entry name" value="LD40707P"/>
    <property type="match status" value="1"/>
</dbReference>
<protein>
    <submittedName>
        <fullName evidence="7">Vomeronasal type-2 receptor</fullName>
    </submittedName>
</protein>
<dbReference type="GO" id="GO:0016020">
    <property type="term" value="C:membrane"/>
    <property type="evidence" value="ECO:0007669"/>
    <property type="project" value="UniProtKB-SubCell"/>
</dbReference>
<dbReference type="PANTHER" id="PTHR13055">
    <property type="entry name" value="TUMOR ENDOTHELIAL MARKER 7 RELATED"/>
    <property type="match status" value="1"/>
</dbReference>
<evidence type="ECO:0000256" key="1">
    <source>
        <dbReference type="ARBA" id="ARBA00004479"/>
    </source>
</evidence>
<keyword evidence="3" id="KW-0732">Signal</keyword>
<organism evidence="7">
    <name type="scientific">Rodentolepis nana</name>
    <name type="common">Dwarf tapeworm</name>
    <name type="synonym">Hymenolepis nana</name>
    <dbReference type="NCBI Taxonomy" id="102285"/>
    <lineage>
        <taxon>Eukaryota</taxon>
        <taxon>Metazoa</taxon>
        <taxon>Spiralia</taxon>
        <taxon>Lophotrochozoa</taxon>
        <taxon>Platyhelminthes</taxon>
        <taxon>Cestoda</taxon>
        <taxon>Eucestoda</taxon>
        <taxon>Cyclophyllidea</taxon>
        <taxon>Hymenolepididae</taxon>
        <taxon>Rodentolepis</taxon>
    </lineage>
</organism>
<accession>A0A0R3TCF9</accession>